<evidence type="ECO:0000313" key="7">
    <source>
        <dbReference type="Proteomes" id="UP000309138"/>
    </source>
</evidence>
<keyword evidence="1 2" id="KW-0238">DNA-binding</keyword>
<protein>
    <submittedName>
        <fullName evidence="6">Transcriptional regulator</fullName>
    </submittedName>
</protein>
<dbReference type="EMBL" id="SWKR01000002">
    <property type="protein sequence ID" value="TKD51168.1"/>
    <property type="molecule type" value="Genomic_DNA"/>
</dbReference>
<dbReference type="InterPro" id="IPR016032">
    <property type="entry name" value="Sig_transdc_resp-reg_C-effctor"/>
</dbReference>
<keyword evidence="7" id="KW-1185">Reference proteome</keyword>
<feature type="transmembrane region" description="Helical" evidence="4">
    <location>
        <begin position="163"/>
        <end position="188"/>
    </location>
</feature>
<comment type="caution">
    <text evidence="6">The sequence shown here is derived from an EMBL/GenBank/DDBJ whole genome shotgun (WGS) entry which is preliminary data.</text>
</comment>
<dbReference type="AlphaFoldDB" id="A0A4V5PYI1"/>
<dbReference type="CDD" id="cd00383">
    <property type="entry name" value="trans_reg_C"/>
    <property type="match status" value="1"/>
</dbReference>
<dbReference type="PANTHER" id="PTHR47691">
    <property type="entry name" value="REGULATOR-RELATED"/>
    <property type="match status" value="1"/>
</dbReference>
<dbReference type="InterPro" id="IPR001867">
    <property type="entry name" value="OmpR/PhoB-type_DNA-bd"/>
</dbReference>
<dbReference type="PROSITE" id="PS51755">
    <property type="entry name" value="OMPR_PHOB"/>
    <property type="match status" value="1"/>
</dbReference>
<evidence type="ECO:0000313" key="6">
    <source>
        <dbReference type="EMBL" id="TKD51168.1"/>
    </source>
</evidence>
<dbReference type="PANTHER" id="PTHR47691:SF3">
    <property type="entry name" value="HTH-TYPE TRANSCRIPTIONAL REGULATOR RV0890C-RELATED"/>
    <property type="match status" value="1"/>
</dbReference>
<feature type="region of interest" description="Disordered" evidence="3">
    <location>
        <begin position="105"/>
        <end position="125"/>
    </location>
</feature>
<dbReference type="GO" id="GO:0000160">
    <property type="term" value="P:phosphorelay signal transduction system"/>
    <property type="evidence" value="ECO:0007669"/>
    <property type="project" value="InterPro"/>
</dbReference>
<dbReference type="RefSeq" id="WP_136943117.1">
    <property type="nucleotide sequence ID" value="NZ_SWKR01000002.1"/>
</dbReference>
<feature type="transmembrane region" description="Helical" evidence="4">
    <location>
        <begin position="126"/>
        <end position="151"/>
    </location>
</feature>
<feature type="transmembrane region" description="Helical" evidence="4">
    <location>
        <begin position="233"/>
        <end position="252"/>
    </location>
</feature>
<evidence type="ECO:0000259" key="5">
    <source>
        <dbReference type="PROSITE" id="PS51755"/>
    </source>
</evidence>
<name>A0A4V5PYI1_9SPHN</name>
<feature type="transmembrane region" description="Helical" evidence="4">
    <location>
        <begin position="259"/>
        <end position="277"/>
    </location>
</feature>
<organism evidence="6 7">
    <name type="scientific">Sphingomonas baiyangensis</name>
    <dbReference type="NCBI Taxonomy" id="2572576"/>
    <lineage>
        <taxon>Bacteria</taxon>
        <taxon>Pseudomonadati</taxon>
        <taxon>Pseudomonadota</taxon>
        <taxon>Alphaproteobacteria</taxon>
        <taxon>Sphingomonadales</taxon>
        <taxon>Sphingomonadaceae</taxon>
        <taxon>Sphingomonas</taxon>
    </lineage>
</organism>
<dbReference type="SMART" id="SM00862">
    <property type="entry name" value="Trans_reg_C"/>
    <property type="match status" value="1"/>
</dbReference>
<dbReference type="OrthoDB" id="54411at2"/>
<dbReference type="InterPro" id="IPR036388">
    <property type="entry name" value="WH-like_DNA-bd_sf"/>
</dbReference>
<keyword evidence="4" id="KW-0812">Transmembrane</keyword>
<proteinExistence type="predicted"/>
<evidence type="ECO:0000256" key="3">
    <source>
        <dbReference type="SAM" id="MobiDB-lite"/>
    </source>
</evidence>
<gene>
    <name evidence="6" type="ORF">FBR43_10675</name>
</gene>
<dbReference type="Pfam" id="PF00486">
    <property type="entry name" value="Trans_reg_C"/>
    <property type="match status" value="1"/>
</dbReference>
<dbReference type="GO" id="GO:0003677">
    <property type="term" value="F:DNA binding"/>
    <property type="evidence" value="ECO:0007669"/>
    <property type="project" value="UniProtKB-UniRule"/>
</dbReference>
<dbReference type="SUPFAM" id="SSF46894">
    <property type="entry name" value="C-terminal effector domain of the bipartite response regulators"/>
    <property type="match status" value="1"/>
</dbReference>
<reference evidence="6 7" key="1">
    <citation type="submission" date="2019-04" db="EMBL/GenBank/DDBJ databases">
        <authorList>
            <person name="Yang Y."/>
            <person name="Wei D."/>
        </authorList>
    </citation>
    <scope>NUCLEOTIDE SEQUENCE [LARGE SCALE GENOMIC DNA]</scope>
    <source>
        <strain evidence="6 7">L-1-4w-11</strain>
    </source>
</reference>
<evidence type="ECO:0000256" key="1">
    <source>
        <dbReference type="ARBA" id="ARBA00023125"/>
    </source>
</evidence>
<feature type="DNA-binding region" description="OmpR/PhoB-type" evidence="2">
    <location>
        <begin position="3"/>
        <end position="101"/>
    </location>
</feature>
<sequence>MSGSALCFDEFRLDPEDRRLTRRGAAVELNARYLDVLILLVEARGELVTKQRFMDEVWRGVPVTDEALTQAIRTLRRALDDDAAAPRFIATVPKHGYRFVAPVSAQPMQAGPPGESRDPAPPRPSLARAVIAGSAGAALAGAVVGAAYGLIGAASARGGGGAISGVLVLALVATLSAAVAGGGIAAGIGLGRRFGPRSRLAASIDGELGGLATGLVAHLVGKDAFGLLLGRDIGGFAGAIEGVIVGGAVGLALTEARRWLLRAAMLGALAGLSIGLIDGRLMAGSLESLVLAFPGSRFGFDALGALFGEDGLGPVSRIVTATVEGALFVAAMAWGWRRLAEPGYSPATPSRRRSSALMSSP</sequence>
<dbReference type="Gene3D" id="1.10.10.10">
    <property type="entry name" value="Winged helix-like DNA-binding domain superfamily/Winged helix DNA-binding domain"/>
    <property type="match status" value="1"/>
</dbReference>
<accession>A0A4V5PYI1</accession>
<evidence type="ECO:0000256" key="2">
    <source>
        <dbReference type="PROSITE-ProRule" id="PRU01091"/>
    </source>
</evidence>
<keyword evidence="4" id="KW-0472">Membrane</keyword>
<dbReference type="GO" id="GO:0006355">
    <property type="term" value="P:regulation of DNA-templated transcription"/>
    <property type="evidence" value="ECO:0007669"/>
    <property type="project" value="InterPro"/>
</dbReference>
<feature type="domain" description="OmpR/PhoB-type" evidence="5">
    <location>
        <begin position="3"/>
        <end position="101"/>
    </location>
</feature>
<dbReference type="Proteomes" id="UP000309138">
    <property type="component" value="Unassembled WGS sequence"/>
</dbReference>
<evidence type="ECO:0000256" key="4">
    <source>
        <dbReference type="SAM" id="Phobius"/>
    </source>
</evidence>
<keyword evidence="4" id="KW-1133">Transmembrane helix</keyword>